<dbReference type="Pfam" id="PF02272">
    <property type="entry name" value="DHHA1"/>
    <property type="match status" value="1"/>
</dbReference>
<organism evidence="9 10">
    <name type="scientific">Eubacterium oxidoreducens</name>
    <dbReference type="NCBI Taxonomy" id="1732"/>
    <lineage>
        <taxon>Bacteria</taxon>
        <taxon>Bacillati</taxon>
        <taxon>Bacillota</taxon>
        <taxon>Clostridia</taxon>
        <taxon>Eubacteriales</taxon>
        <taxon>Eubacteriaceae</taxon>
        <taxon>Eubacterium</taxon>
    </lineage>
</organism>
<keyword evidence="10" id="KW-1185">Reference proteome</keyword>
<dbReference type="OrthoDB" id="9809852at2"/>
<dbReference type="InterPro" id="IPR051673">
    <property type="entry name" value="SSDNA_exonuclease_RecJ"/>
</dbReference>
<dbReference type="PANTHER" id="PTHR30255:SF2">
    <property type="entry name" value="SINGLE-STRANDED-DNA-SPECIFIC EXONUCLEASE RECJ"/>
    <property type="match status" value="1"/>
</dbReference>
<evidence type="ECO:0000256" key="2">
    <source>
        <dbReference type="ARBA" id="ARBA00019841"/>
    </source>
</evidence>
<evidence type="ECO:0000313" key="10">
    <source>
        <dbReference type="Proteomes" id="UP000199228"/>
    </source>
</evidence>
<evidence type="ECO:0000256" key="4">
    <source>
        <dbReference type="ARBA" id="ARBA00022801"/>
    </source>
</evidence>
<dbReference type="Pfam" id="PF17768">
    <property type="entry name" value="RecJ_OB"/>
    <property type="match status" value="1"/>
</dbReference>
<evidence type="ECO:0000313" key="9">
    <source>
        <dbReference type="EMBL" id="SDB14989.1"/>
    </source>
</evidence>
<keyword evidence="4" id="KW-0378">Hydrolase</keyword>
<keyword evidence="3" id="KW-0540">Nuclease</keyword>
<dbReference type="PANTHER" id="PTHR30255">
    <property type="entry name" value="SINGLE-STRANDED-DNA-SPECIFIC EXONUCLEASE RECJ"/>
    <property type="match status" value="1"/>
</dbReference>
<dbReference type="GO" id="GO:0003676">
    <property type="term" value="F:nucleic acid binding"/>
    <property type="evidence" value="ECO:0007669"/>
    <property type="project" value="InterPro"/>
</dbReference>
<dbReference type="AlphaFoldDB" id="A0A1G6B373"/>
<proteinExistence type="inferred from homology"/>
<dbReference type="Proteomes" id="UP000199228">
    <property type="component" value="Unassembled WGS sequence"/>
</dbReference>
<sequence length="549" mass="61285">MKIEIKTGGKRSVISHLKKNYGLSNAVATIIARRSDESFFVMPWERKELEEIEGEITASKFIKANKDLKTRVIGDYDIDGVMSTFILVDGLRSFGMNVDYYLPKRKTDGYGLNPNIVKKAIEDKVEMLITCDNGICAHESVQIAKENGLKVVVTDHHIPSDTLPNADVICNPHLSKSPEQCGATVAYKIIRHLLDDMPNKYFEAMAFATVGDVMPLLGENRQIVQEGLEMMEQSKWEFLNVLVDLAENPQYASNRITARDIGFTFGPCINAAGRMSDAEIAERLCLCDDKNELVKGVRGLIDLNEQRKELCTVATEEAIQKVNKEDKILVVCLENASDSIVGIIAGRLVEQFYRPAIVLTHMPDGTLKGSCRSTDNYNIYEGLKECEKYLTRFGGHKKAAGLGLEEKNLDTFRREINANCKEIFEKKIVCDIRLAKVKTSVLLVREISTLEPFGEGNPEPIFAKDVVITSLRRCGKENQCILVFCESGDKGIAFDGDEFEENLNSLFGKEKVQKVFDAKDTLSCTLAFRLSESEYNGNSEVSLLILGAK</sequence>
<accession>A0A1G6B373</accession>
<dbReference type="Pfam" id="PF01368">
    <property type="entry name" value="DHH"/>
    <property type="match status" value="1"/>
</dbReference>
<dbReference type="InterPro" id="IPR003156">
    <property type="entry name" value="DHHA1_dom"/>
</dbReference>
<dbReference type="Gene3D" id="3.90.1640.30">
    <property type="match status" value="1"/>
</dbReference>
<dbReference type="InterPro" id="IPR041122">
    <property type="entry name" value="RecJ_OB"/>
</dbReference>
<dbReference type="InterPro" id="IPR001667">
    <property type="entry name" value="DDH_dom"/>
</dbReference>
<evidence type="ECO:0000259" key="7">
    <source>
        <dbReference type="Pfam" id="PF02272"/>
    </source>
</evidence>
<reference evidence="9 10" key="1">
    <citation type="submission" date="2016-10" db="EMBL/GenBank/DDBJ databases">
        <authorList>
            <person name="de Groot N.N."/>
        </authorList>
    </citation>
    <scope>NUCLEOTIDE SEQUENCE [LARGE SCALE GENOMIC DNA]</scope>
    <source>
        <strain evidence="9 10">DSM 3217</strain>
    </source>
</reference>
<feature type="domain" description="RecJ OB" evidence="8">
    <location>
        <begin position="431"/>
        <end position="545"/>
    </location>
</feature>
<evidence type="ECO:0000256" key="1">
    <source>
        <dbReference type="ARBA" id="ARBA00005915"/>
    </source>
</evidence>
<keyword evidence="5 9" id="KW-0269">Exonuclease</keyword>
<comment type="similarity">
    <text evidence="1">Belongs to the RecJ family.</text>
</comment>
<evidence type="ECO:0000259" key="8">
    <source>
        <dbReference type="Pfam" id="PF17768"/>
    </source>
</evidence>
<evidence type="ECO:0000259" key="6">
    <source>
        <dbReference type="Pfam" id="PF01368"/>
    </source>
</evidence>
<protein>
    <recommendedName>
        <fullName evidence="2">Single-stranded-DNA-specific exonuclease RecJ</fullName>
    </recommendedName>
</protein>
<feature type="domain" description="DDH" evidence="6">
    <location>
        <begin position="71"/>
        <end position="209"/>
    </location>
</feature>
<dbReference type="RefSeq" id="WP_090173064.1">
    <property type="nucleotide sequence ID" value="NZ_FMXR01000008.1"/>
</dbReference>
<name>A0A1G6B373_EUBOX</name>
<evidence type="ECO:0000256" key="5">
    <source>
        <dbReference type="ARBA" id="ARBA00022839"/>
    </source>
</evidence>
<dbReference type="EMBL" id="FMXR01000008">
    <property type="protein sequence ID" value="SDB14989.1"/>
    <property type="molecule type" value="Genomic_DNA"/>
</dbReference>
<evidence type="ECO:0000256" key="3">
    <source>
        <dbReference type="ARBA" id="ARBA00022722"/>
    </source>
</evidence>
<gene>
    <name evidence="9" type="ORF">SAMN02910417_01099</name>
</gene>
<feature type="domain" description="DHHA1" evidence="7">
    <location>
        <begin position="326"/>
        <end position="421"/>
    </location>
</feature>
<dbReference type="InterPro" id="IPR038763">
    <property type="entry name" value="DHH_sf"/>
</dbReference>
<dbReference type="Gene3D" id="3.10.310.30">
    <property type="match status" value="1"/>
</dbReference>
<dbReference type="STRING" id="1732.SAMN02910417_01099"/>
<dbReference type="SUPFAM" id="SSF64182">
    <property type="entry name" value="DHH phosphoesterases"/>
    <property type="match status" value="1"/>
</dbReference>
<dbReference type="GO" id="GO:0004527">
    <property type="term" value="F:exonuclease activity"/>
    <property type="evidence" value="ECO:0007669"/>
    <property type="project" value="UniProtKB-KW"/>
</dbReference>